<gene>
    <name evidence="1" type="ORF">UFOPK2938_00212</name>
</gene>
<proteinExistence type="predicted"/>
<sequence>MRVGAIERAHVRAVRNRPVKARVTTHLEEVVVLCAEVLLQVVNVGAGIAASNELGVEEDLRDGAKHHDKVRDISFL</sequence>
<reference evidence="1" key="1">
    <citation type="submission" date="2020-05" db="EMBL/GenBank/DDBJ databases">
        <authorList>
            <person name="Chiriac C."/>
            <person name="Salcher M."/>
            <person name="Ghai R."/>
            <person name="Kavagutti S V."/>
        </authorList>
    </citation>
    <scope>NUCLEOTIDE SEQUENCE</scope>
</reference>
<protein>
    <submittedName>
        <fullName evidence="1">Unannotated protein</fullName>
    </submittedName>
</protein>
<evidence type="ECO:0000313" key="1">
    <source>
        <dbReference type="EMBL" id="CAB4772065.1"/>
    </source>
</evidence>
<accession>A0A6J6VM96</accession>
<name>A0A6J6VM96_9ZZZZ</name>
<organism evidence="1">
    <name type="scientific">freshwater metagenome</name>
    <dbReference type="NCBI Taxonomy" id="449393"/>
    <lineage>
        <taxon>unclassified sequences</taxon>
        <taxon>metagenomes</taxon>
        <taxon>ecological metagenomes</taxon>
    </lineage>
</organism>
<dbReference type="EMBL" id="CAEZZX010000024">
    <property type="protein sequence ID" value="CAB4772065.1"/>
    <property type="molecule type" value="Genomic_DNA"/>
</dbReference>
<dbReference type="AlphaFoldDB" id="A0A6J6VM96"/>